<feature type="compositionally biased region" description="Basic and acidic residues" evidence="9">
    <location>
        <begin position="87"/>
        <end position="96"/>
    </location>
</feature>
<feature type="transmembrane region" description="Helical" evidence="8">
    <location>
        <begin position="48"/>
        <end position="71"/>
    </location>
</feature>
<dbReference type="GO" id="GO:0005886">
    <property type="term" value="C:plasma membrane"/>
    <property type="evidence" value="ECO:0007669"/>
    <property type="project" value="UniProtKB-SubCell"/>
</dbReference>
<dbReference type="Proteomes" id="UP001176521">
    <property type="component" value="Unassembled WGS sequence"/>
</dbReference>
<keyword evidence="3 8" id="KW-0813">Transport</keyword>
<evidence type="ECO:0000256" key="9">
    <source>
        <dbReference type="SAM" id="MobiDB-lite"/>
    </source>
</evidence>
<proteinExistence type="inferred from homology"/>
<evidence type="ECO:0000256" key="8">
    <source>
        <dbReference type="RuleBase" id="RU362101"/>
    </source>
</evidence>
<feature type="transmembrane region" description="Helical" evidence="8">
    <location>
        <begin position="377"/>
        <end position="394"/>
    </location>
</feature>
<protein>
    <recommendedName>
        <fullName evidence="8">Nickel/cobalt efflux system</fullName>
    </recommendedName>
</protein>
<comment type="similarity">
    <text evidence="2 8">Belongs to the NiCoT transporter (TC 2.A.52) family.</text>
</comment>
<evidence type="ECO:0000256" key="5">
    <source>
        <dbReference type="ARBA" id="ARBA00022692"/>
    </source>
</evidence>
<dbReference type="AlphaFoldDB" id="A0AAN6JLB6"/>
<feature type="transmembrane region" description="Helical" evidence="8">
    <location>
        <begin position="204"/>
        <end position="225"/>
    </location>
</feature>
<feature type="transmembrane region" description="Helical" evidence="8">
    <location>
        <begin position="147"/>
        <end position="169"/>
    </location>
</feature>
<organism evidence="10 11">
    <name type="scientific">Tilletia horrida</name>
    <dbReference type="NCBI Taxonomy" id="155126"/>
    <lineage>
        <taxon>Eukaryota</taxon>
        <taxon>Fungi</taxon>
        <taxon>Dikarya</taxon>
        <taxon>Basidiomycota</taxon>
        <taxon>Ustilaginomycotina</taxon>
        <taxon>Exobasidiomycetes</taxon>
        <taxon>Tilletiales</taxon>
        <taxon>Tilletiaceae</taxon>
        <taxon>Tilletia</taxon>
    </lineage>
</organism>
<feature type="transmembrane region" description="Helical" evidence="8">
    <location>
        <begin position="277"/>
        <end position="300"/>
    </location>
</feature>
<dbReference type="PANTHER" id="PTHR31611">
    <property type="entry name" value="HIGH-AFFINITY NICKEL TRANSPORT PROTEIN NIC1"/>
    <property type="match status" value="1"/>
</dbReference>
<dbReference type="GO" id="GO:0015099">
    <property type="term" value="F:nickel cation transmembrane transporter activity"/>
    <property type="evidence" value="ECO:0007669"/>
    <property type="project" value="UniProtKB-UniRule"/>
</dbReference>
<sequence>MFSLSVLFGLGFDTASTITLLSVAAIAQHSADASDGSTTNNSGRVIMLALLFTAGMTLVDSCDSVIMMFAYSRLGREEQEGTLDSAGDEKEKEEKPAPAQAEQLLPDAVAKDAILELPARDAAAAPNATSQPKIEQISHEVAPAISFYLTLLSVILAFAICIIEVFGIAAEQCASCADAAAVEPSSERSLNGRWWAFWAAASDHLGYIGAGIVGLFVVVTAAWWISRYAYRWRTRNSDKGRAQTSSVLPQLRSFLRGGFQWRKCGSRHGFTLAAQSIFLVGGELLANTAIWAITAVVFVVSHRRSDLALAVLAWTTGLRHGLDADHISAIDNSIRRFLALERENALSAAALSDFPIVELESQTRPSSPDAGTSRTRWQWFLSGSHAPILTGLFFSLGHSTIVLIATVIVAITTSALSGLQAFGDGAGGYVGTIVSASFLFLVGLLNSVLLWRAWSVRERATR</sequence>
<feature type="transmembrane region" description="Helical" evidence="8">
    <location>
        <begin position="401"/>
        <end position="423"/>
    </location>
</feature>
<evidence type="ECO:0000256" key="4">
    <source>
        <dbReference type="ARBA" id="ARBA00022596"/>
    </source>
</evidence>
<evidence type="ECO:0000313" key="10">
    <source>
        <dbReference type="EMBL" id="KAK0535038.1"/>
    </source>
</evidence>
<evidence type="ECO:0000256" key="3">
    <source>
        <dbReference type="ARBA" id="ARBA00022448"/>
    </source>
</evidence>
<keyword evidence="11" id="KW-1185">Reference proteome</keyword>
<keyword evidence="4" id="KW-0533">Nickel</keyword>
<dbReference type="Pfam" id="PF03824">
    <property type="entry name" value="NicO"/>
    <property type="match status" value="3"/>
</dbReference>
<evidence type="ECO:0000256" key="1">
    <source>
        <dbReference type="ARBA" id="ARBA00004127"/>
    </source>
</evidence>
<keyword evidence="7 8" id="KW-0472">Membrane</keyword>
<dbReference type="EMBL" id="JAPDMQ010000104">
    <property type="protein sequence ID" value="KAK0535038.1"/>
    <property type="molecule type" value="Genomic_DNA"/>
</dbReference>
<keyword evidence="6 8" id="KW-1133">Transmembrane helix</keyword>
<comment type="subcellular location">
    <subcellularLocation>
        <location evidence="8">Cell membrane</location>
        <topology evidence="8">Multi-pass membrane protein</topology>
    </subcellularLocation>
    <subcellularLocation>
        <location evidence="1">Endomembrane system</location>
        <topology evidence="1">Multi-pass membrane protein</topology>
    </subcellularLocation>
</comment>
<dbReference type="PANTHER" id="PTHR31611:SF0">
    <property type="entry name" value="HIGH-AFFINITY NICKEL TRANSPORT PROTEIN NIC1"/>
    <property type="match status" value="1"/>
</dbReference>
<name>A0AAN6JLB6_9BASI</name>
<accession>A0AAN6JLB6</accession>
<evidence type="ECO:0000256" key="6">
    <source>
        <dbReference type="ARBA" id="ARBA00022989"/>
    </source>
</evidence>
<evidence type="ECO:0000256" key="2">
    <source>
        <dbReference type="ARBA" id="ARBA00010892"/>
    </source>
</evidence>
<feature type="transmembrane region" description="Helical" evidence="8">
    <location>
        <begin position="429"/>
        <end position="454"/>
    </location>
</feature>
<feature type="region of interest" description="Disordered" evidence="9">
    <location>
        <begin position="80"/>
        <end position="102"/>
    </location>
</feature>
<dbReference type="GO" id="GO:0012505">
    <property type="term" value="C:endomembrane system"/>
    <property type="evidence" value="ECO:0007669"/>
    <property type="project" value="UniProtKB-SubCell"/>
</dbReference>
<comment type="caution">
    <text evidence="10">The sequence shown here is derived from an EMBL/GenBank/DDBJ whole genome shotgun (WGS) entry which is preliminary data.</text>
</comment>
<gene>
    <name evidence="10" type="ORF">OC842_002442</name>
</gene>
<dbReference type="InterPro" id="IPR004688">
    <property type="entry name" value="Ni/Co_transpt"/>
</dbReference>
<reference evidence="10" key="1">
    <citation type="journal article" date="2023" name="PhytoFront">
        <title>Draft Genome Resources of Seven Strains of Tilletia horrida, Causal Agent of Kernel Smut of Rice.</title>
        <authorList>
            <person name="Khanal S."/>
            <person name="Antony Babu S."/>
            <person name="Zhou X.G."/>
        </authorList>
    </citation>
    <scope>NUCLEOTIDE SEQUENCE</scope>
    <source>
        <strain evidence="10">TX3</strain>
    </source>
</reference>
<evidence type="ECO:0000256" key="7">
    <source>
        <dbReference type="ARBA" id="ARBA00023136"/>
    </source>
</evidence>
<evidence type="ECO:0000313" key="11">
    <source>
        <dbReference type="Proteomes" id="UP001176521"/>
    </source>
</evidence>
<keyword evidence="5 8" id="KW-0812">Transmembrane</keyword>
<dbReference type="InterPro" id="IPR011541">
    <property type="entry name" value="Ni/Co_transpt_high_affinity"/>
</dbReference>